<accession>A0A5A7RJU5</accession>
<organism evidence="2 3">
    <name type="scientific">Striga asiatica</name>
    <name type="common">Asiatic witchweed</name>
    <name type="synonym">Buchnera asiatica</name>
    <dbReference type="NCBI Taxonomy" id="4170"/>
    <lineage>
        <taxon>Eukaryota</taxon>
        <taxon>Viridiplantae</taxon>
        <taxon>Streptophyta</taxon>
        <taxon>Embryophyta</taxon>
        <taxon>Tracheophyta</taxon>
        <taxon>Spermatophyta</taxon>
        <taxon>Magnoliopsida</taxon>
        <taxon>eudicotyledons</taxon>
        <taxon>Gunneridae</taxon>
        <taxon>Pentapetalae</taxon>
        <taxon>asterids</taxon>
        <taxon>lamiids</taxon>
        <taxon>Lamiales</taxon>
        <taxon>Orobanchaceae</taxon>
        <taxon>Buchnereae</taxon>
        <taxon>Striga</taxon>
    </lineage>
</organism>
<dbReference type="Pfam" id="PF04032">
    <property type="entry name" value="Rpr2"/>
    <property type="match status" value="1"/>
</dbReference>
<name>A0A5A7RJU5_STRAF</name>
<dbReference type="AlphaFoldDB" id="A0A5A7RJU5"/>
<proteinExistence type="predicted"/>
<dbReference type="OrthoDB" id="1937463at2759"/>
<comment type="caution">
    <text evidence="2">The sequence shown here is derived from an EMBL/GenBank/DDBJ whole genome shotgun (WGS) entry which is preliminary data.</text>
</comment>
<feature type="compositionally biased region" description="Basic residues" evidence="1">
    <location>
        <begin position="203"/>
        <end position="212"/>
    </location>
</feature>
<dbReference type="EMBL" id="BKCP01013403">
    <property type="protein sequence ID" value="GER57527.1"/>
    <property type="molecule type" value="Genomic_DNA"/>
</dbReference>
<evidence type="ECO:0000313" key="3">
    <source>
        <dbReference type="Proteomes" id="UP000325081"/>
    </source>
</evidence>
<dbReference type="PANTHER" id="PTHR36072:SF2">
    <property type="entry name" value="OS01G0531000 PROTEIN"/>
    <property type="match status" value="1"/>
</dbReference>
<keyword evidence="3" id="KW-1185">Reference proteome</keyword>
<protein>
    <submittedName>
        <fullName evidence="2">Uncharacterized protein</fullName>
    </submittedName>
</protein>
<dbReference type="InterPro" id="IPR007175">
    <property type="entry name" value="Rpr2/Snm1/Rpp21"/>
</dbReference>
<dbReference type="Gene3D" id="6.20.50.20">
    <property type="match status" value="1"/>
</dbReference>
<evidence type="ECO:0000256" key="1">
    <source>
        <dbReference type="SAM" id="MobiDB-lite"/>
    </source>
</evidence>
<dbReference type="PANTHER" id="PTHR36072">
    <property type="entry name" value="OS01G0541600 PROTEIN"/>
    <property type="match status" value="1"/>
</dbReference>
<evidence type="ECO:0000313" key="2">
    <source>
        <dbReference type="EMBL" id="GER57527.1"/>
    </source>
</evidence>
<reference evidence="3" key="1">
    <citation type="journal article" date="2019" name="Curr. Biol.">
        <title>Genome Sequence of Striga asiatica Provides Insight into the Evolution of Plant Parasitism.</title>
        <authorList>
            <person name="Yoshida S."/>
            <person name="Kim S."/>
            <person name="Wafula E.K."/>
            <person name="Tanskanen J."/>
            <person name="Kim Y.M."/>
            <person name="Honaas L."/>
            <person name="Yang Z."/>
            <person name="Spallek T."/>
            <person name="Conn C.E."/>
            <person name="Ichihashi Y."/>
            <person name="Cheong K."/>
            <person name="Cui S."/>
            <person name="Der J.P."/>
            <person name="Gundlach H."/>
            <person name="Jiao Y."/>
            <person name="Hori C."/>
            <person name="Ishida J.K."/>
            <person name="Kasahara H."/>
            <person name="Kiba T."/>
            <person name="Kim M.S."/>
            <person name="Koo N."/>
            <person name="Laohavisit A."/>
            <person name="Lee Y.H."/>
            <person name="Lumba S."/>
            <person name="McCourt P."/>
            <person name="Mortimer J.C."/>
            <person name="Mutuku J.M."/>
            <person name="Nomura T."/>
            <person name="Sasaki-Sekimoto Y."/>
            <person name="Seto Y."/>
            <person name="Wang Y."/>
            <person name="Wakatake T."/>
            <person name="Sakakibara H."/>
            <person name="Demura T."/>
            <person name="Yamaguchi S."/>
            <person name="Yoneyama K."/>
            <person name="Manabe R.I."/>
            <person name="Nelson D.C."/>
            <person name="Schulman A.H."/>
            <person name="Timko M.P."/>
            <person name="dePamphilis C.W."/>
            <person name="Choi D."/>
            <person name="Shirasu K."/>
        </authorList>
    </citation>
    <scope>NUCLEOTIDE SEQUENCE [LARGE SCALE GENOMIC DNA]</scope>
    <source>
        <strain evidence="3">cv. UVA1</strain>
    </source>
</reference>
<gene>
    <name evidence="2" type="ORF">STAS_35346</name>
</gene>
<dbReference type="GO" id="GO:0006396">
    <property type="term" value="P:RNA processing"/>
    <property type="evidence" value="ECO:0007669"/>
    <property type="project" value="InterPro"/>
</dbReference>
<feature type="region of interest" description="Disordered" evidence="1">
    <location>
        <begin position="202"/>
        <end position="244"/>
    </location>
</feature>
<dbReference type="Proteomes" id="UP000325081">
    <property type="component" value="Unassembled WGS sequence"/>
</dbReference>
<feature type="compositionally biased region" description="Low complexity" evidence="1">
    <location>
        <begin position="1"/>
        <end position="12"/>
    </location>
</feature>
<feature type="region of interest" description="Disordered" evidence="1">
    <location>
        <begin position="1"/>
        <end position="39"/>
    </location>
</feature>
<sequence length="266" mass="29108">MGGNGKNKNGPNATSRSQARLSVTLREESSGKKHGNVNPKTMCKLDHLKNIAVWAAVEASVPSLGAFLGERLAATTEALGLRADPASFVCERCESILEPGSNCTVRIERNKSNKRRHKQKKSNPTTKNNVVYRCHFCSHRNLVRGTPKDHLKEICPPKAKPPVKLDASQVDAIGLPISGGQNLETSCPETPLPATGLSLLDSKRRKRNRSSVKKVATDESGLNADDVEKSKQGSTKRRRRSWTSLKEIAESGSKKKFTNVTVPFFI</sequence>